<accession>A0A641RMU6</accession>
<organism evidence="2">
    <name type="scientific">Bacteroides ovatus</name>
    <dbReference type="NCBI Taxonomy" id="28116"/>
    <lineage>
        <taxon>Bacteria</taxon>
        <taxon>Pseudomonadati</taxon>
        <taxon>Bacteroidota</taxon>
        <taxon>Bacteroidia</taxon>
        <taxon>Bacteroidales</taxon>
        <taxon>Bacteroidaceae</taxon>
        <taxon>Bacteroides</taxon>
    </lineage>
</organism>
<comment type="caution">
    <text evidence="2">The sequence shown here is derived from an EMBL/GenBank/DDBJ whole genome shotgun (WGS) entry which is preliminary data.</text>
</comment>
<gene>
    <name evidence="2" type="ORF">F3D60_30980</name>
</gene>
<feature type="domain" description="Virulence-associated protein E-like" evidence="1">
    <location>
        <begin position="59"/>
        <end position="270"/>
    </location>
</feature>
<dbReference type="PANTHER" id="PTHR34985:SF1">
    <property type="entry name" value="SLR0554 PROTEIN"/>
    <property type="match status" value="1"/>
</dbReference>
<reference evidence="2" key="1">
    <citation type="journal article" date="2019" name="Nat. Med.">
        <title>A library of human gut bacterial isolates paired with longitudinal multiomics data enables mechanistic microbiome research.</title>
        <authorList>
            <person name="Poyet M."/>
            <person name="Groussin M."/>
            <person name="Gibbons S.M."/>
            <person name="Avila-Pacheco J."/>
            <person name="Jiang X."/>
            <person name="Kearney S.M."/>
            <person name="Perrotta A.R."/>
            <person name="Berdy B."/>
            <person name="Zhao S."/>
            <person name="Lieberman T.D."/>
            <person name="Swanson P.K."/>
            <person name="Smith M."/>
            <person name="Roesemann S."/>
            <person name="Alexander J.E."/>
            <person name="Rich S.A."/>
            <person name="Livny J."/>
            <person name="Vlamakis H."/>
            <person name="Clish C."/>
            <person name="Bullock K."/>
            <person name="Deik A."/>
            <person name="Scott J."/>
            <person name="Pierce K.A."/>
            <person name="Xavier R.J."/>
            <person name="Alm E.J."/>
        </authorList>
    </citation>
    <scope>NUCLEOTIDE SEQUENCE</scope>
    <source>
        <strain evidence="2">BIOML-A147</strain>
    </source>
</reference>
<dbReference type="AlphaFoldDB" id="A0A641RMU6"/>
<evidence type="ECO:0000259" key="1">
    <source>
        <dbReference type="Pfam" id="PF05272"/>
    </source>
</evidence>
<dbReference type="Gene3D" id="3.40.50.300">
    <property type="entry name" value="P-loop containing nucleotide triphosphate hydrolases"/>
    <property type="match status" value="1"/>
</dbReference>
<dbReference type="EMBL" id="VWKO01000505">
    <property type="protein sequence ID" value="KAA4017827.1"/>
    <property type="molecule type" value="Genomic_DNA"/>
</dbReference>
<protein>
    <submittedName>
        <fullName evidence="2">Virulence protein E</fullName>
    </submittedName>
</protein>
<dbReference type="Pfam" id="PF05272">
    <property type="entry name" value="VapE-like_dom"/>
    <property type="match status" value="1"/>
</dbReference>
<name>A0A641RMU6_BACOV</name>
<sequence length="369" mass="43132">PETELPPFNAVRTKDINTFYINAHINKICCTQADLKAVVDSDYAKPFNPFVHYFTSRKAWNGKTDFIGQMTKTVQAADQAFFEDSFRRWLVGMVACAIDDNVQNHQLMLLHGAQGKGKSTFIRHLLPPELKDYYRNGMIIPENNNHLLQLSSCLLINLDEFDTLSPERMQNLKSLITQDVVNERKVYDIQNYTYIRRASFIASTNNPHCMPDVKENRRILFSTLLNIDYHTPVNHEGIYAQAYALYRQGFQYWYENEEITFLNNRNEAFRQKDPIEENLFFYFRAARQNDIQAQWYPASYLLSVLSMNGRTQANTQTKKMLVTVLESNHFQSRKTSNNITEYWVVEYSAEERKENSIRPQLPVQTGLEL</sequence>
<dbReference type="InterPro" id="IPR027417">
    <property type="entry name" value="P-loop_NTPase"/>
</dbReference>
<dbReference type="SUPFAM" id="SSF52540">
    <property type="entry name" value="P-loop containing nucleoside triphosphate hydrolases"/>
    <property type="match status" value="1"/>
</dbReference>
<proteinExistence type="predicted"/>
<feature type="non-terminal residue" evidence="2">
    <location>
        <position position="1"/>
    </location>
</feature>
<dbReference type="PANTHER" id="PTHR34985">
    <property type="entry name" value="SLR0554 PROTEIN"/>
    <property type="match status" value="1"/>
</dbReference>
<evidence type="ECO:0000313" key="2">
    <source>
        <dbReference type="EMBL" id="KAA4017827.1"/>
    </source>
</evidence>
<dbReference type="InterPro" id="IPR007936">
    <property type="entry name" value="VapE-like_dom"/>
</dbReference>